<evidence type="ECO:0000313" key="2">
    <source>
        <dbReference type="Proteomes" id="UP000315017"/>
    </source>
</evidence>
<keyword evidence="2" id="KW-1185">Reference proteome</keyword>
<name>A0A517YBY3_9BACT</name>
<evidence type="ECO:0000313" key="1">
    <source>
        <dbReference type="EMBL" id="QDU27757.1"/>
    </source>
</evidence>
<dbReference type="KEGG" id="aagg:ETAA8_28470"/>
<reference evidence="1 2" key="1">
    <citation type="submission" date="2019-02" db="EMBL/GenBank/DDBJ databases">
        <title>Deep-cultivation of Planctomycetes and their phenomic and genomic characterization uncovers novel biology.</title>
        <authorList>
            <person name="Wiegand S."/>
            <person name="Jogler M."/>
            <person name="Boedeker C."/>
            <person name="Pinto D."/>
            <person name="Vollmers J."/>
            <person name="Rivas-Marin E."/>
            <person name="Kohn T."/>
            <person name="Peeters S.H."/>
            <person name="Heuer A."/>
            <person name="Rast P."/>
            <person name="Oberbeckmann S."/>
            <person name="Bunk B."/>
            <person name="Jeske O."/>
            <person name="Meyerdierks A."/>
            <person name="Storesund J.E."/>
            <person name="Kallscheuer N."/>
            <person name="Luecker S."/>
            <person name="Lage O.M."/>
            <person name="Pohl T."/>
            <person name="Merkel B.J."/>
            <person name="Hornburger P."/>
            <person name="Mueller R.-W."/>
            <person name="Bruemmer F."/>
            <person name="Labrenz M."/>
            <person name="Spormann A.M."/>
            <person name="Op den Camp H."/>
            <person name="Overmann J."/>
            <person name="Amann R."/>
            <person name="Jetten M.S.M."/>
            <person name="Mascher T."/>
            <person name="Medema M.H."/>
            <person name="Devos D.P."/>
            <person name="Kaster A.-K."/>
            <person name="Ovreas L."/>
            <person name="Rohde M."/>
            <person name="Galperin M.Y."/>
            <person name="Jogler C."/>
        </authorList>
    </citation>
    <scope>NUCLEOTIDE SEQUENCE [LARGE SCALE GENOMIC DNA]</scope>
    <source>
        <strain evidence="1 2">ETA_A8</strain>
    </source>
</reference>
<dbReference type="RefSeq" id="WP_145088895.1">
    <property type="nucleotide sequence ID" value="NZ_CP036274.1"/>
</dbReference>
<sequence length="99" mass="10856">MCGIVFDDKWPRVQQILAMEMGGMNPLERMAAMAEPKKTEANLSATRARMSEFTPVGVDPATNESWHGEIDVVTGDAWQDELPQAKAAFSLGTDPFTGR</sequence>
<accession>A0A517YBY3</accession>
<organism evidence="1 2">
    <name type="scientific">Anatilimnocola aggregata</name>
    <dbReference type="NCBI Taxonomy" id="2528021"/>
    <lineage>
        <taxon>Bacteria</taxon>
        <taxon>Pseudomonadati</taxon>
        <taxon>Planctomycetota</taxon>
        <taxon>Planctomycetia</taxon>
        <taxon>Pirellulales</taxon>
        <taxon>Pirellulaceae</taxon>
        <taxon>Anatilimnocola</taxon>
    </lineage>
</organism>
<dbReference type="EMBL" id="CP036274">
    <property type="protein sequence ID" value="QDU27757.1"/>
    <property type="molecule type" value="Genomic_DNA"/>
</dbReference>
<protein>
    <submittedName>
        <fullName evidence="1">Uncharacterized protein</fullName>
    </submittedName>
</protein>
<dbReference type="Proteomes" id="UP000315017">
    <property type="component" value="Chromosome"/>
</dbReference>
<gene>
    <name evidence="1" type="ORF">ETAA8_28470</name>
</gene>
<dbReference type="AlphaFoldDB" id="A0A517YBY3"/>
<proteinExistence type="predicted"/>